<dbReference type="InterPro" id="IPR032675">
    <property type="entry name" value="LRR_dom_sf"/>
</dbReference>
<dbReference type="Proteomes" id="UP001152885">
    <property type="component" value="Unassembled WGS sequence"/>
</dbReference>
<dbReference type="SUPFAM" id="SSF52058">
    <property type="entry name" value="L domain-like"/>
    <property type="match status" value="1"/>
</dbReference>
<dbReference type="EMBL" id="CANTUO010000001">
    <property type="protein sequence ID" value="CAI5757431.1"/>
    <property type="molecule type" value="Genomic_DNA"/>
</dbReference>
<sequence length="644" mass="74293">MDFLQLPNEVVYNIFKYIDIEILESYLSVPQLNKFIVNYLYPIAEINERSKFRLVKEFNRFCKKFNYEYFPRSIISNTFVPCSNLKLISNEENYQFENITSLKLTCKVKDKLPSSVKKLEIKFDNYNLIAPGLEELCIEGCILNYLEYLPSSIYKLTIIDFIGVELKLPRNIIDLEITELSNSINIIHDNNVKRLRYKGNLHTNSFQYLLQVNLDRQLVESLTLARLNLISLSQIDEYESLKELEIIECPNINVFTDLLPHNLEKLTYKLTSHIPSVNFNLKVQEYTIVAKLKLPPSLKSLVIQNHPLLKLDSCISLPPTLKVLNISNTGGFSGNMNNLKLPSTLYKITLINLGLDKLPDLPSSLIYLDVSKNRLRTITLKSLKYLQCLNLSRNLISDISSIPSSLEFLKLNNNPIHKLDSLSPLFKVQFSTDLLFEIPNVRNLEISLSITSFNNNLPNNLESLYIHNKLNKLINYSNSFFQFPLNLTRLTLINTNIPSDVLFYFPITIEEVTIHGNWSQKSLNLFLDSIEKCTRLISVNLSGGNVEVVNVDRMPNTIEYLMFKNMGLKFIIGIFPTSLYSLNLEMNYIQSLNVPNVTYLNLEKNRLENLNHFDFKNCVELKELKLSLNPLTESTIDKLIPLTL</sequence>
<reference evidence="1" key="1">
    <citation type="submission" date="2022-12" db="EMBL/GenBank/DDBJ databases">
        <authorList>
            <person name="Brejova B."/>
        </authorList>
    </citation>
    <scope>NUCLEOTIDE SEQUENCE</scope>
</reference>
<name>A0A9W4X9L1_9ASCO</name>
<dbReference type="AlphaFoldDB" id="A0A9W4X9L1"/>
<comment type="caution">
    <text evidence="1">The sequence shown here is derived from an EMBL/GenBank/DDBJ whole genome shotgun (WGS) entry which is preliminary data.</text>
</comment>
<dbReference type="InterPro" id="IPR051251">
    <property type="entry name" value="STK_FNIP-Repeat"/>
</dbReference>
<gene>
    <name evidence="1" type="ORF">CANVERA_P1945</name>
</gene>
<protein>
    <submittedName>
        <fullName evidence="1">Uncharacterized protein</fullName>
    </submittedName>
</protein>
<dbReference type="InterPro" id="IPR001611">
    <property type="entry name" value="Leu-rich_rpt"/>
</dbReference>
<dbReference type="OrthoDB" id="4024489at2759"/>
<organism evidence="1 2">
    <name type="scientific">Candida verbasci</name>
    <dbReference type="NCBI Taxonomy" id="1227364"/>
    <lineage>
        <taxon>Eukaryota</taxon>
        <taxon>Fungi</taxon>
        <taxon>Dikarya</taxon>
        <taxon>Ascomycota</taxon>
        <taxon>Saccharomycotina</taxon>
        <taxon>Pichiomycetes</taxon>
        <taxon>Debaryomycetaceae</taxon>
        <taxon>Candida/Lodderomyces clade</taxon>
        <taxon>Candida</taxon>
    </lineage>
</organism>
<evidence type="ECO:0000313" key="2">
    <source>
        <dbReference type="Proteomes" id="UP001152885"/>
    </source>
</evidence>
<evidence type="ECO:0000313" key="1">
    <source>
        <dbReference type="EMBL" id="CAI5757431.1"/>
    </source>
</evidence>
<dbReference type="PROSITE" id="PS51450">
    <property type="entry name" value="LRR"/>
    <property type="match status" value="1"/>
</dbReference>
<dbReference type="PANTHER" id="PTHR32134">
    <property type="entry name" value="FNIP REPEAT-CONTAINING PROTEIN"/>
    <property type="match status" value="1"/>
</dbReference>
<dbReference type="PANTHER" id="PTHR32134:SF92">
    <property type="entry name" value="FNIP REPEAT-CONTAINING PROTEIN"/>
    <property type="match status" value="1"/>
</dbReference>
<accession>A0A9W4X9L1</accession>
<proteinExistence type="predicted"/>
<dbReference type="Gene3D" id="3.80.10.10">
    <property type="entry name" value="Ribonuclease Inhibitor"/>
    <property type="match status" value="2"/>
</dbReference>
<keyword evidence="2" id="KW-1185">Reference proteome</keyword>